<dbReference type="OrthoDB" id="7053339at2"/>
<sequence>MLRFIIVLILLCLGLLTGYAFNIESPVMINIFGRYQIETHFINLVLASILFGFLFITLFRILFFIWNTPTIFSRNLKVRKKNKADRLLRGGLNDLGVGNYKCAEKKLANGGDLAEQLGISPVIYFENAAIAADRQQAFDRRDQYFIRARETVQAHDAVSRKVMRLTEAHSYILNHQFTQAESILNQLYQEDAKNSKVIAMLDEVYVGKKDWERAWLHLSTLRNQLSAEVFNERKLKYAQEMVQAALHDEEALSRVWQHLPAELHAEKSLLLPYASALHEKGHAEEIEKLLAQQIKYNGDLDLIQVYSQLRGINFNRALKNMNDWASMHAENSIFLYCHAQIAYRAKDYETAARCIEASIKLHPTPQAFALWGQILEATDKPGAAFVAYRQSIVDPKADSLNGELLLAQAGEKLALEKLAAEQTDGDAVAEVSENEAEKTESSTDE</sequence>
<dbReference type="RefSeq" id="WP_012030640.1">
    <property type="nucleotide sequence ID" value="NC_009446.1"/>
</dbReference>
<gene>
    <name evidence="13" type="ordered locus">DNO_0296</name>
</gene>
<dbReference type="GO" id="GO:0006779">
    <property type="term" value="P:porphyrin-containing compound biosynthetic process"/>
    <property type="evidence" value="ECO:0007669"/>
    <property type="project" value="UniProtKB-KW"/>
</dbReference>
<dbReference type="AlphaFoldDB" id="A5EW80"/>
<dbReference type="eggNOG" id="COG3071">
    <property type="taxonomic scope" value="Bacteria"/>
</dbReference>
<evidence type="ECO:0000313" key="14">
    <source>
        <dbReference type="Proteomes" id="UP000000248"/>
    </source>
</evidence>
<comment type="pathway">
    <text evidence="3">Porphyrin-containing compound metabolism; protoheme biosynthesis.</text>
</comment>
<dbReference type="Pfam" id="PF07219">
    <property type="entry name" value="HemY_N"/>
    <property type="match status" value="1"/>
</dbReference>
<evidence type="ECO:0000256" key="10">
    <source>
        <dbReference type="SAM" id="MobiDB-lite"/>
    </source>
</evidence>
<evidence type="ECO:0000256" key="11">
    <source>
        <dbReference type="SAM" id="Phobius"/>
    </source>
</evidence>
<dbReference type="SUPFAM" id="SSF48452">
    <property type="entry name" value="TPR-like"/>
    <property type="match status" value="1"/>
</dbReference>
<name>A5EW80_DICNV</name>
<organism evidence="13 14">
    <name type="scientific">Dichelobacter nodosus (strain VCS1703A)</name>
    <dbReference type="NCBI Taxonomy" id="246195"/>
    <lineage>
        <taxon>Bacteria</taxon>
        <taxon>Pseudomonadati</taxon>
        <taxon>Pseudomonadota</taxon>
        <taxon>Gammaproteobacteria</taxon>
        <taxon>Cardiobacteriales</taxon>
        <taxon>Cardiobacteriaceae</taxon>
        <taxon>Dichelobacter</taxon>
    </lineage>
</organism>
<dbReference type="InterPro" id="IPR005254">
    <property type="entry name" value="Heme_biosyn_assoc_TPR_pro"/>
</dbReference>
<dbReference type="NCBIfam" id="TIGR00540">
    <property type="entry name" value="TPR_hemY_coli"/>
    <property type="match status" value="1"/>
</dbReference>
<dbReference type="HOGENOM" id="CLU_615009_0_0_6"/>
<feature type="domain" description="HemY N-terminal" evidence="12">
    <location>
        <begin position="32"/>
        <end position="135"/>
    </location>
</feature>
<evidence type="ECO:0000256" key="4">
    <source>
        <dbReference type="ARBA" id="ARBA00022475"/>
    </source>
</evidence>
<dbReference type="Proteomes" id="UP000000248">
    <property type="component" value="Chromosome"/>
</dbReference>
<keyword evidence="7 11" id="KW-1133">Transmembrane helix</keyword>
<protein>
    <submittedName>
        <fullName evidence="13">HemY protein</fullName>
    </submittedName>
</protein>
<evidence type="ECO:0000256" key="8">
    <source>
        <dbReference type="ARBA" id="ARBA00023136"/>
    </source>
</evidence>
<dbReference type="GO" id="GO:0005886">
    <property type="term" value="C:plasma membrane"/>
    <property type="evidence" value="ECO:0007669"/>
    <property type="project" value="UniProtKB-SubCell"/>
</dbReference>
<feature type="region of interest" description="Disordered" evidence="10">
    <location>
        <begin position="422"/>
        <end position="445"/>
    </location>
</feature>
<proteinExistence type="predicted"/>
<comment type="subcellular location">
    <subcellularLocation>
        <location evidence="2">Cell inner membrane</location>
        <topology evidence="2">Multi-pass membrane protein</topology>
    </subcellularLocation>
</comment>
<evidence type="ECO:0000256" key="6">
    <source>
        <dbReference type="ARBA" id="ARBA00022692"/>
    </source>
</evidence>
<dbReference type="KEGG" id="dno:DNO_0296"/>
<dbReference type="InterPro" id="IPR010817">
    <property type="entry name" value="HemY_N"/>
</dbReference>
<evidence type="ECO:0000256" key="9">
    <source>
        <dbReference type="ARBA" id="ARBA00023244"/>
    </source>
</evidence>
<dbReference type="EMBL" id="CP000513">
    <property type="protein sequence ID" value="ABQ13476.1"/>
    <property type="molecule type" value="Genomic_DNA"/>
</dbReference>
<dbReference type="STRING" id="246195.DNO_0296"/>
<feature type="transmembrane region" description="Helical" evidence="11">
    <location>
        <begin position="44"/>
        <end position="66"/>
    </location>
</feature>
<evidence type="ECO:0000256" key="5">
    <source>
        <dbReference type="ARBA" id="ARBA00022519"/>
    </source>
</evidence>
<keyword evidence="5" id="KW-0997">Cell inner membrane</keyword>
<keyword evidence="14" id="KW-1185">Reference proteome</keyword>
<dbReference type="GO" id="GO:0042168">
    <property type="term" value="P:heme metabolic process"/>
    <property type="evidence" value="ECO:0007669"/>
    <property type="project" value="InterPro"/>
</dbReference>
<evidence type="ECO:0000256" key="7">
    <source>
        <dbReference type="ARBA" id="ARBA00022989"/>
    </source>
</evidence>
<dbReference type="InterPro" id="IPR011990">
    <property type="entry name" value="TPR-like_helical_dom_sf"/>
</dbReference>
<keyword evidence="6 11" id="KW-0812">Transmembrane</keyword>
<evidence type="ECO:0000256" key="1">
    <source>
        <dbReference type="ARBA" id="ARBA00002962"/>
    </source>
</evidence>
<evidence type="ECO:0000256" key="3">
    <source>
        <dbReference type="ARBA" id="ARBA00004744"/>
    </source>
</evidence>
<accession>A5EW80</accession>
<dbReference type="Gene3D" id="1.25.40.10">
    <property type="entry name" value="Tetratricopeptide repeat domain"/>
    <property type="match status" value="2"/>
</dbReference>
<keyword evidence="9" id="KW-0627">Porphyrin biosynthesis</keyword>
<keyword evidence="4" id="KW-1003">Cell membrane</keyword>
<keyword evidence="8 11" id="KW-0472">Membrane</keyword>
<feature type="compositionally biased region" description="Basic and acidic residues" evidence="10">
    <location>
        <begin position="435"/>
        <end position="445"/>
    </location>
</feature>
<reference evidence="13 14" key="1">
    <citation type="journal article" date="2007" name="Nat. Biotechnol.">
        <title>Genome sequence and identification of candidate vaccine antigens from the animal pathogen Dichelobacter nodosus.</title>
        <authorList>
            <person name="Myers G.S."/>
            <person name="Parker D."/>
            <person name="Al-Hasani K."/>
            <person name="Kennan R.M."/>
            <person name="Seemann T."/>
            <person name="Ren Q."/>
            <person name="Badger J.H."/>
            <person name="Selengut J.D."/>
            <person name="Deboy R.T."/>
            <person name="Tettelin H."/>
            <person name="Boyce J.D."/>
            <person name="McCarl V.P."/>
            <person name="Han X."/>
            <person name="Nelson W.C."/>
            <person name="Madupu R."/>
            <person name="Mohamoud Y."/>
            <person name="Holley T."/>
            <person name="Fedorova N."/>
            <person name="Khouri H."/>
            <person name="Bottomley S.P."/>
            <person name="Whittington R.J."/>
            <person name="Adler B."/>
            <person name="Songer J.G."/>
            <person name="Rood J.I."/>
            <person name="Paulsen I.T."/>
        </authorList>
    </citation>
    <scope>NUCLEOTIDE SEQUENCE [LARGE SCALE GENOMIC DNA]</scope>
    <source>
        <strain evidence="13 14">VCS1703A</strain>
    </source>
</reference>
<comment type="function">
    <text evidence="1">Involved in a late step of protoheme IX synthesis.</text>
</comment>
<evidence type="ECO:0000313" key="13">
    <source>
        <dbReference type="EMBL" id="ABQ13476.1"/>
    </source>
</evidence>
<evidence type="ECO:0000256" key="2">
    <source>
        <dbReference type="ARBA" id="ARBA00004429"/>
    </source>
</evidence>
<evidence type="ECO:0000259" key="12">
    <source>
        <dbReference type="Pfam" id="PF07219"/>
    </source>
</evidence>
<dbReference type="UniPathway" id="UPA00252"/>